<proteinExistence type="predicted"/>
<organism evidence="1 2">
    <name type="scientific">Chitinophaga pinensis</name>
    <dbReference type="NCBI Taxonomy" id="79329"/>
    <lineage>
        <taxon>Bacteria</taxon>
        <taxon>Pseudomonadati</taxon>
        <taxon>Bacteroidota</taxon>
        <taxon>Chitinophagia</taxon>
        <taxon>Chitinophagales</taxon>
        <taxon>Chitinophagaceae</taxon>
        <taxon>Chitinophaga</taxon>
    </lineage>
</organism>
<evidence type="ECO:0008006" key="3">
    <source>
        <dbReference type="Google" id="ProtNLM"/>
    </source>
</evidence>
<dbReference type="EMBL" id="VOHS01000034">
    <property type="protein sequence ID" value="TWV96314.1"/>
    <property type="molecule type" value="Genomic_DNA"/>
</dbReference>
<sequence>MVHLLISGKVLLPVQRLVSLTSLVLRLIYAPSLSQTTYFRRITRSASCADVNSNVLTVTVNPSLSNNTIAASQTICSGSTPAALTGSTPAGGNGTYTYAWK</sequence>
<dbReference type="AlphaFoldDB" id="A0A5C6LMZ7"/>
<protein>
    <recommendedName>
        <fullName evidence="3">Ig-like domain-containing protein</fullName>
    </recommendedName>
</protein>
<keyword evidence="2" id="KW-1185">Reference proteome</keyword>
<dbReference type="Proteomes" id="UP000318815">
    <property type="component" value="Unassembled WGS sequence"/>
</dbReference>
<name>A0A5C6LMZ7_9BACT</name>
<gene>
    <name evidence="1" type="ORF">FEF09_23395</name>
</gene>
<dbReference type="RefSeq" id="WP_146307351.1">
    <property type="nucleotide sequence ID" value="NZ_VOHS01000034.1"/>
</dbReference>
<comment type="caution">
    <text evidence="1">The sequence shown here is derived from an EMBL/GenBank/DDBJ whole genome shotgun (WGS) entry which is preliminary data.</text>
</comment>
<evidence type="ECO:0000313" key="1">
    <source>
        <dbReference type="EMBL" id="TWV96314.1"/>
    </source>
</evidence>
<dbReference type="OrthoDB" id="9816593at2"/>
<evidence type="ECO:0000313" key="2">
    <source>
        <dbReference type="Proteomes" id="UP000318815"/>
    </source>
</evidence>
<reference evidence="1 2" key="1">
    <citation type="submission" date="2019-08" db="EMBL/GenBank/DDBJ databases">
        <title>Whole genome sequencing of chitin degrading bacteria Chitinophaga pinensis YS16.</title>
        <authorList>
            <person name="Singh R.P."/>
            <person name="Manchanda G."/>
            <person name="Maurya I.K."/>
            <person name="Joshi N.K."/>
            <person name="Srivastava A.K."/>
        </authorList>
    </citation>
    <scope>NUCLEOTIDE SEQUENCE [LARGE SCALE GENOMIC DNA]</scope>
    <source>
        <strain evidence="1 2">YS-16</strain>
    </source>
</reference>
<accession>A0A5C6LMZ7</accession>